<name>A0A9W7XDY5_9POAL</name>
<feature type="region of interest" description="Disordered" evidence="1">
    <location>
        <begin position="58"/>
        <end position="87"/>
    </location>
</feature>
<evidence type="ECO:0000313" key="3">
    <source>
        <dbReference type="Proteomes" id="UP001164776"/>
    </source>
</evidence>
<accession>A0A9W7XDY5</accession>
<dbReference type="EMBL" id="MU629440">
    <property type="protein sequence ID" value="KAJ1257179.1"/>
    <property type="molecule type" value="Genomic_DNA"/>
</dbReference>
<dbReference type="AlphaFoldDB" id="A0A9W7XDY5"/>
<comment type="caution">
    <text evidence="2">The sequence shown here is derived from an EMBL/GenBank/DDBJ whole genome shotgun (WGS) entry which is preliminary data.</text>
</comment>
<evidence type="ECO:0000256" key="1">
    <source>
        <dbReference type="SAM" id="MobiDB-lite"/>
    </source>
</evidence>
<protein>
    <submittedName>
        <fullName evidence="2">Uncharacterized protein</fullName>
    </submittedName>
</protein>
<evidence type="ECO:0000313" key="2">
    <source>
        <dbReference type="EMBL" id="KAJ1257179.1"/>
    </source>
</evidence>
<dbReference type="PROSITE" id="PS51257">
    <property type="entry name" value="PROKAR_LIPOPROTEIN"/>
    <property type="match status" value="1"/>
</dbReference>
<keyword evidence="3" id="KW-1185">Reference proteome</keyword>
<proteinExistence type="predicted"/>
<organism evidence="2 3">
    <name type="scientific">Paspalum vaginatum</name>
    <name type="common">seashore paspalum</name>
    <dbReference type="NCBI Taxonomy" id="158149"/>
    <lineage>
        <taxon>Eukaryota</taxon>
        <taxon>Viridiplantae</taxon>
        <taxon>Streptophyta</taxon>
        <taxon>Embryophyta</taxon>
        <taxon>Tracheophyta</taxon>
        <taxon>Spermatophyta</taxon>
        <taxon>Magnoliopsida</taxon>
        <taxon>Liliopsida</taxon>
        <taxon>Poales</taxon>
        <taxon>Poaceae</taxon>
        <taxon>PACMAD clade</taxon>
        <taxon>Panicoideae</taxon>
        <taxon>Andropogonodae</taxon>
        <taxon>Paspaleae</taxon>
        <taxon>Paspalinae</taxon>
        <taxon>Paspalum</taxon>
    </lineage>
</organism>
<feature type="compositionally biased region" description="Basic and acidic residues" evidence="1">
    <location>
        <begin position="61"/>
        <end position="72"/>
    </location>
</feature>
<reference evidence="2 3" key="1">
    <citation type="submission" date="2022-10" db="EMBL/GenBank/DDBJ databases">
        <title>WGS assembly of Paspalum vaginatum 540-79.</title>
        <authorList>
            <person name="Sun G."/>
            <person name="Wase N."/>
            <person name="Shu S."/>
            <person name="Jenkins J."/>
            <person name="Zhou B."/>
            <person name="Torres-Rodriguez J."/>
            <person name="Chen C."/>
            <person name="Sandor L."/>
            <person name="Plott C."/>
            <person name="Yoshinga Y."/>
            <person name="Daum C."/>
            <person name="Qi P."/>
            <person name="Barry K."/>
            <person name="Lipzen A."/>
            <person name="Berry L."/>
            <person name="Pedersen C."/>
            <person name="Gottilla T."/>
            <person name="Foltz A."/>
            <person name="Yu H."/>
            <person name="O'Malley R."/>
            <person name="Zhang C."/>
            <person name="Devos K."/>
            <person name="Sigmon B."/>
            <person name="Yu B."/>
            <person name="Obata T."/>
            <person name="Schmutz J."/>
            <person name="Schnable J."/>
        </authorList>
    </citation>
    <scope>NUCLEOTIDE SEQUENCE [LARGE SCALE GENOMIC DNA]</scope>
    <source>
        <strain evidence="3">cv. 540-79</strain>
    </source>
</reference>
<dbReference type="Proteomes" id="UP001164776">
    <property type="component" value="Unassembled WGS sequence"/>
</dbReference>
<gene>
    <name evidence="2" type="ORF">BS78_K197100</name>
</gene>
<sequence>MIDPSKQYLTPVTYCSGFTTGCSTGTPGEGYWTPDTRRRLQHGVVGAASMSSTIRIPGEAETMRRDQGRTSDGRPFTRPKSIPFHGGPSRYHPCNSYVSLDTFYLII</sequence>